<sequence length="60" mass="6741">MPNVDGTNDGDLATFNPIATFYRTGHTVRDLKEGIFYLCLLRVRGRIPGYLNIEAIPEQS</sequence>
<keyword evidence="2" id="KW-1185">Reference proteome</keyword>
<gene>
    <name evidence="1" type="ORF">AA14337_3225</name>
</gene>
<reference evidence="1" key="1">
    <citation type="submission" date="2013-04" db="EMBL/GenBank/DDBJ databases">
        <title>The genome sequencing project of 58 acetic acid bacteria.</title>
        <authorList>
            <person name="Okamoto-Kainuma A."/>
            <person name="Ishikawa M."/>
            <person name="Umino S."/>
            <person name="Koizumi Y."/>
            <person name="Shiwa Y."/>
            <person name="Yoshikawa H."/>
            <person name="Matsutani M."/>
            <person name="Matsushita K."/>
        </authorList>
    </citation>
    <scope>NUCLEOTIDE SEQUENCE</scope>
    <source>
        <strain evidence="1">DSM 14337</strain>
    </source>
</reference>
<protein>
    <submittedName>
        <fullName evidence="1">Uncharacterized protein</fullName>
    </submittedName>
</protein>
<proteinExistence type="predicted"/>
<dbReference type="Proteomes" id="UP001065047">
    <property type="component" value="Unassembled WGS sequence"/>
</dbReference>
<evidence type="ECO:0000313" key="2">
    <source>
        <dbReference type="Proteomes" id="UP001065047"/>
    </source>
</evidence>
<accession>A0ABQ0Q0D2</accession>
<name>A0ABQ0Q0D2_9PROT</name>
<comment type="caution">
    <text evidence="1">The sequence shown here is derived from an EMBL/GenBank/DDBJ whole genome shotgun (WGS) entry which is preliminary data.</text>
</comment>
<evidence type="ECO:0000313" key="1">
    <source>
        <dbReference type="EMBL" id="GBQ86038.1"/>
    </source>
</evidence>
<organism evidence="1 2">
    <name type="scientific">Acetobacter malorum DSM 14337</name>
    <dbReference type="NCBI Taxonomy" id="1307910"/>
    <lineage>
        <taxon>Bacteria</taxon>
        <taxon>Pseudomonadati</taxon>
        <taxon>Pseudomonadota</taxon>
        <taxon>Alphaproteobacteria</taxon>
        <taxon>Acetobacterales</taxon>
        <taxon>Acetobacteraceae</taxon>
        <taxon>Acetobacter</taxon>
    </lineage>
</organism>
<dbReference type="EMBL" id="BAPF01000057">
    <property type="protein sequence ID" value="GBQ86038.1"/>
    <property type="molecule type" value="Genomic_DNA"/>
</dbReference>